<dbReference type="InterPro" id="IPR011990">
    <property type="entry name" value="TPR-like_helical_dom_sf"/>
</dbReference>
<dbReference type="SUPFAM" id="SSF48452">
    <property type="entry name" value="TPR-like"/>
    <property type="match status" value="1"/>
</dbReference>
<sequence length="301" mass="31855">MKKFIQRSHMKVSEVGQVKHITRVVGRTFARKTISALLVGTAVLGAVGSAHKAAFAQAILQQQGTLAPMEDTYTFSAEAGQTMTIELKSSDFDTMLVLKGPNGEALTSNDDYGGSLNSTIVMELPESGTYSAVASSFSSQGGSYQIEIRPASEYEKVYSRAYSFMTAADYTNAIEAYTAAISLNDTDSSAYLGRAEATINRTYAEATTDLASPSDWPPAVVTAVVADYLKAADLLEQQGEGTTAASLREQIQYFTGTPPEPQPDPAVQPDLPNEAIPVEPNGGIGDGATPLPAPISPISPR</sequence>
<dbReference type="InterPro" id="IPR007280">
    <property type="entry name" value="Peptidase_C_arc/bac"/>
</dbReference>
<dbReference type="Pfam" id="PF04151">
    <property type="entry name" value="PPC"/>
    <property type="match status" value="1"/>
</dbReference>
<dbReference type="AlphaFoldDB" id="A0A2W5A2E5"/>
<evidence type="ECO:0000256" key="1">
    <source>
        <dbReference type="SAM" id="MobiDB-lite"/>
    </source>
</evidence>
<feature type="domain" description="Peptidase C-terminal archaeal/bacterial" evidence="2">
    <location>
        <begin position="71"/>
        <end position="132"/>
    </location>
</feature>
<dbReference type="EMBL" id="QBMP01000001">
    <property type="protein sequence ID" value="PZO61368.1"/>
    <property type="molecule type" value="Genomic_DNA"/>
</dbReference>
<evidence type="ECO:0000313" key="3">
    <source>
        <dbReference type="EMBL" id="PZO61368.1"/>
    </source>
</evidence>
<name>A0A2W5A2E5_9CYAN</name>
<evidence type="ECO:0000313" key="4">
    <source>
        <dbReference type="Proteomes" id="UP000249794"/>
    </source>
</evidence>
<dbReference type="Proteomes" id="UP000249794">
    <property type="component" value="Unassembled WGS sequence"/>
</dbReference>
<organism evidence="3 4">
    <name type="scientific">Phormidesmis priestleyi</name>
    <dbReference type="NCBI Taxonomy" id="268141"/>
    <lineage>
        <taxon>Bacteria</taxon>
        <taxon>Bacillati</taxon>
        <taxon>Cyanobacteriota</taxon>
        <taxon>Cyanophyceae</taxon>
        <taxon>Leptolyngbyales</taxon>
        <taxon>Leptolyngbyaceae</taxon>
        <taxon>Phormidesmis</taxon>
    </lineage>
</organism>
<reference evidence="4" key="1">
    <citation type="submission" date="2018-04" db="EMBL/GenBank/DDBJ databases">
        <authorList>
            <person name="Cornet L."/>
        </authorList>
    </citation>
    <scope>NUCLEOTIDE SEQUENCE [LARGE SCALE GENOMIC DNA]</scope>
</reference>
<feature type="compositionally biased region" description="Pro residues" evidence="1">
    <location>
        <begin position="291"/>
        <end position="301"/>
    </location>
</feature>
<proteinExistence type="predicted"/>
<accession>A0A2W5A2E5</accession>
<dbReference type="Gene3D" id="1.25.40.10">
    <property type="entry name" value="Tetratricopeptide repeat domain"/>
    <property type="match status" value="1"/>
</dbReference>
<protein>
    <recommendedName>
        <fullName evidence="2">Peptidase C-terminal archaeal/bacterial domain-containing protein</fullName>
    </recommendedName>
</protein>
<gene>
    <name evidence="3" type="ORF">DCF15_00255</name>
</gene>
<dbReference type="Gene3D" id="2.60.120.380">
    <property type="match status" value="1"/>
</dbReference>
<comment type="caution">
    <text evidence="3">The sequence shown here is derived from an EMBL/GenBank/DDBJ whole genome shotgun (WGS) entry which is preliminary data.</text>
</comment>
<feature type="region of interest" description="Disordered" evidence="1">
    <location>
        <begin position="254"/>
        <end position="301"/>
    </location>
</feature>
<reference evidence="3 4" key="2">
    <citation type="submission" date="2018-06" db="EMBL/GenBank/DDBJ databases">
        <title>Metagenomic assembly of (sub)arctic Cyanobacteria and their associated microbiome from non-axenic cultures.</title>
        <authorList>
            <person name="Baurain D."/>
        </authorList>
    </citation>
    <scope>NUCLEOTIDE SEQUENCE [LARGE SCALE GENOMIC DNA]</scope>
    <source>
        <strain evidence="3">ULC027bin1</strain>
    </source>
</reference>
<evidence type="ECO:0000259" key="2">
    <source>
        <dbReference type="Pfam" id="PF04151"/>
    </source>
</evidence>